<comment type="caution">
    <text evidence="1">The sequence shown here is derived from an EMBL/GenBank/DDBJ whole genome shotgun (WGS) entry which is preliminary data.</text>
</comment>
<proteinExistence type="predicted"/>
<name>A0A2A5T4E5_9GAMM</name>
<organism evidence="1 2">
    <name type="scientific">Candidatus Enterovibrio escicola</name>
    <dbReference type="NCBI Taxonomy" id="1927127"/>
    <lineage>
        <taxon>Bacteria</taxon>
        <taxon>Pseudomonadati</taxon>
        <taxon>Pseudomonadota</taxon>
        <taxon>Gammaproteobacteria</taxon>
        <taxon>Vibrionales</taxon>
        <taxon>Vibrionaceae</taxon>
        <taxon>Enterovibrio</taxon>
    </lineage>
</organism>
<dbReference type="Proteomes" id="UP000219020">
    <property type="component" value="Unassembled WGS sequence"/>
</dbReference>
<gene>
    <name evidence="1" type="ORF">BTN49_1352</name>
</gene>
<sequence length="57" mass="6656">MHKVHLQTPELIDHQREFKHGTDAIMTVFFNLILLQQLNCLAMRHVIQDGPDSCIEE</sequence>
<evidence type="ECO:0000313" key="1">
    <source>
        <dbReference type="EMBL" id="PCS23024.1"/>
    </source>
</evidence>
<keyword evidence="1" id="KW-0223">Dioxygenase</keyword>
<accession>A0A2A5T4E5</accession>
<keyword evidence="1" id="KW-0560">Oxidoreductase</keyword>
<evidence type="ECO:0000313" key="2">
    <source>
        <dbReference type="Proteomes" id="UP000219020"/>
    </source>
</evidence>
<dbReference type="RefSeq" id="WP_158523633.1">
    <property type="nucleotide sequence ID" value="NZ_CAWNJE010000034.1"/>
</dbReference>
<keyword evidence="2" id="KW-1185">Reference proteome</keyword>
<dbReference type="GO" id="GO:0051213">
    <property type="term" value="F:dioxygenase activity"/>
    <property type="evidence" value="ECO:0007669"/>
    <property type="project" value="UniProtKB-KW"/>
</dbReference>
<protein>
    <submittedName>
        <fullName evidence="1">Ortho-halobenzoate 1,2-dioxygenase alpha-ISP protein OhbB</fullName>
    </submittedName>
</protein>
<dbReference type="GeneID" id="66953000"/>
<dbReference type="AlphaFoldDB" id="A0A2A5T4E5"/>
<dbReference type="EMBL" id="NBYY01000012">
    <property type="protein sequence ID" value="PCS23024.1"/>
    <property type="molecule type" value="Genomic_DNA"/>
</dbReference>
<reference evidence="2" key="1">
    <citation type="submission" date="2017-04" db="EMBL/GenBank/DDBJ databases">
        <title>Genome evolution of the luminous symbionts of deep sea anglerfish.</title>
        <authorList>
            <person name="Hendry T.A."/>
        </authorList>
    </citation>
    <scope>NUCLEOTIDE SEQUENCE [LARGE SCALE GENOMIC DNA]</scope>
</reference>